<comment type="caution">
    <text evidence="1">The sequence shown here is derived from an EMBL/GenBank/DDBJ whole genome shotgun (WGS) entry which is preliminary data.</text>
</comment>
<feature type="non-terminal residue" evidence="1">
    <location>
        <position position="1"/>
    </location>
</feature>
<organism evidence="1 2">
    <name type="scientific">Trifolium medium</name>
    <dbReference type="NCBI Taxonomy" id="97028"/>
    <lineage>
        <taxon>Eukaryota</taxon>
        <taxon>Viridiplantae</taxon>
        <taxon>Streptophyta</taxon>
        <taxon>Embryophyta</taxon>
        <taxon>Tracheophyta</taxon>
        <taxon>Spermatophyta</taxon>
        <taxon>Magnoliopsida</taxon>
        <taxon>eudicotyledons</taxon>
        <taxon>Gunneridae</taxon>
        <taxon>Pentapetalae</taxon>
        <taxon>rosids</taxon>
        <taxon>fabids</taxon>
        <taxon>Fabales</taxon>
        <taxon>Fabaceae</taxon>
        <taxon>Papilionoideae</taxon>
        <taxon>50 kb inversion clade</taxon>
        <taxon>NPAAA clade</taxon>
        <taxon>Hologalegina</taxon>
        <taxon>IRL clade</taxon>
        <taxon>Trifolieae</taxon>
        <taxon>Trifolium</taxon>
    </lineage>
</organism>
<sequence length="67" mass="8151">EESFEQRKELENKAEIDRVIEEICALFSNEELGRIWTPRPLHFKFMELLPNRRKKTEDVFSISFWPP</sequence>
<dbReference type="EMBL" id="LXQA011019407">
    <property type="protein sequence ID" value="MCI81451.1"/>
    <property type="molecule type" value="Genomic_DNA"/>
</dbReference>
<dbReference type="Proteomes" id="UP000265520">
    <property type="component" value="Unassembled WGS sequence"/>
</dbReference>
<accession>A0A392V321</accession>
<name>A0A392V321_9FABA</name>
<evidence type="ECO:0000313" key="1">
    <source>
        <dbReference type="EMBL" id="MCI81451.1"/>
    </source>
</evidence>
<keyword evidence="2" id="KW-1185">Reference proteome</keyword>
<reference evidence="1 2" key="1">
    <citation type="journal article" date="2018" name="Front. Plant Sci.">
        <title>Red Clover (Trifolium pratense) and Zigzag Clover (T. medium) - A Picture of Genomic Similarities and Differences.</title>
        <authorList>
            <person name="Dluhosova J."/>
            <person name="Istvanek J."/>
            <person name="Nedelnik J."/>
            <person name="Repkova J."/>
        </authorList>
    </citation>
    <scope>NUCLEOTIDE SEQUENCE [LARGE SCALE GENOMIC DNA]</scope>
    <source>
        <strain evidence="2">cv. 10/8</strain>
        <tissue evidence="1">Leaf</tissue>
    </source>
</reference>
<proteinExistence type="predicted"/>
<dbReference type="AlphaFoldDB" id="A0A392V321"/>
<evidence type="ECO:0000313" key="2">
    <source>
        <dbReference type="Proteomes" id="UP000265520"/>
    </source>
</evidence>
<protein>
    <submittedName>
        <fullName evidence="1">Resistance protein</fullName>
    </submittedName>
</protein>